<feature type="domain" description="Activator of Hsp90 ATPase AHSA1-like N-terminal" evidence="2">
    <location>
        <begin position="13"/>
        <end position="126"/>
    </location>
</feature>
<dbReference type="GO" id="GO:0051087">
    <property type="term" value="F:protein-folding chaperone binding"/>
    <property type="evidence" value="ECO:0007669"/>
    <property type="project" value="InterPro"/>
</dbReference>
<comment type="similarity">
    <text evidence="1">Belongs to the AHA1 family.</text>
</comment>
<dbReference type="GO" id="GO:0001671">
    <property type="term" value="F:ATPase activator activity"/>
    <property type="evidence" value="ECO:0007669"/>
    <property type="project" value="InterPro"/>
</dbReference>
<evidence type="ECO:0000313" key="4">
    <source>
        <dbReference type="Proteomes" id="UP000038830"/>
    </source>
</evidence>
<dbReference type="SUPFAM" id="SSF103111">
    <property type="entry name" value="Activator of Hsp90 ATPase, Aha1"/>
    <property type="match status" value="1"/>
</dbReference>
<dbReference type="SMART" id="SM01000">
    <property type="entry name" value="Aha1_N"/>
    <property type="match status" value="1"/>
</dbReference>
<sequence>MVVHNPNNWHWVDKNCLPWAKEYFATQLPKLELSNNQFKITNVNVTGDCDVSNRKGKVICIYDMILEITLQSEETTGTLKVKEFIHDEQEYEYEYSNFGSTKALVQSQIVPEIQKILWQFQDDLVKSQEEDLQLKNVAHE</sequence>
<organism evidence="3 4">
    <name type="scientific">Cyberlindnera jadinii (strain ATCC 18201 / CBS 1600 / BCRC 20928 / JCM 3617 / NBRC 0987 / NRRL Y-1542)</name>
    <name type="common">Torula yeast</name>
    <name type="synonym">Candida utilis</name>
    <dbReference type="NCBI Taxonomy" id="983966"/>
    <lineage>
        <taxon>Eukaryota</taxon>
        <taxon>Fungi</taxon>
        <taxon>Dikarya</taxon>
        <taxon>Ascomycota</taxon>
        <taxon>Saccharomycotina</taxon>
        <taxon>Saccharomycetes</taxon>
        <taxon>Phaffomycetales</taxon>
        <taxon>Phaffomycetaceae</taxon>
        <taxon>Cyberlindnera</taxon>
    </lineage>
</organism>
<dbReference type="GO" id="GO:0005829">
    <property type="term" value="C:cytosol"/>
    <property type="evidence" value="ECO:0007669"/>
    <property type="project" value="TreeGrafter"/>
</dbReference>
<dbReference type="Proteomes" id="UP000038830">
    <property type="component" value="Unassembled WGS sequence"/>
</dbReference>
<dbReference type="EMBL" id="CDQK01000007">
    <property type="protein sequence ID" value="CEP24852.1"/>
    <property type="molecule type" value="Genomic_DNA"/>
</dbReference>
<dbReference type="PANTHER" id="PTHR13009">
    <property type="entry name" value="HEAT SHOCK PROTEIN 90 HSP90 CO-CHAPERONE AHA-1"/>
    <property type="match status" value="1"/>
</dbReference>
<gene>
    <name evidence="3" type="ORF">BN1211_5781</name>
</gene>
<reference evidence="4" key="1">
    <citation type="journal article" date="2015" name="J. Biotechnol.">
        <title>The structure of the Cyberlindnera jadinii genome and its relation to Candida utilis analyzed by the occurrence of single nucleotide polymorphisms.</title>
        <authorList>
            <person name="Rupp O."/>
            <person name="Brinkrolf K."/>
            <person name="Buerth C."/>
            <person name="Kunigo M."/>
            <person name="Schneider J."/>
            <person name="Jaenicke S."/>
            <person name="Goesmann A."/>
            <person name="Puehler A."/>
            <person name="Jaeger K.-E."/>
            <person name="Ernst J.F."/>
        </authorList>
    </citation>
    <scope>NUCLEOTIDE SEQUENCE [LARGE SCALE GENOMIC DNA]</scope>
    <source>
        <strain evidence="4">ATCC 18201 / CBS 1600 / BCRC 20928 / JCM 3617 / NBRC 0987 / NRRL Y-1542</strain>
    </source>
</reference>
<dbReference type="Gene3D" id="3.15.10.20">
    <property type="entry name" value="Activator of Hsp90 ATPase Aha1, N-terminal domain"/>
    <property type="match status" value="1"/>
</dbReference>
<dbReference type="PANTHER" id="PTHR13009:SF15">
    <property type="entry name" value="HSP90 CO-CHAPERONE HCH1"/>
    <property type="match status" value="1"/>
</dbReference>
<dbReference type="GO" id="GO:0006457">
    <property type="term" value="P:protein folding"/>
    <property type="evidence" value="ECO:0007669"/>
    <property type="project" value="TreeGrafter"/>
</dbReference>
<evidence type="ECO:0000259" key="2">
    <source>
        <dbReference type="SMART" id="SM01000"/>
    </source>
</evidence>
<dbReference type="AlphaFoldDB" id="A0A0H5C9U5"/>
<accession>A0A0H5C9U5</accession>
<proteinExistence type="inferred from homology"/>
<evidence type="ECO:0000256" key="1">
    <source>
        <dbReference type="ARBA" id="ARBA00006817"/>
    </source>
</evidence>
<name>A0A0H5C9U5_CYBJN</name>
<dbReference type="Pfam" id="PF09229">
    <property type="entry name" value="Aha1_N"/>
    <property type="match status" value="1"/>
</dbReference>
<dbReference type="InterPro" id="IPR036338">
    <property type="entry name" value="Aha1"/>
</dbReference>
<dbReference type="InterPro" id="IPR015310">
    <property type="entry name" value="AHSA1-like_N"/>
</dbReference>
<protein>
    <recommendedName>
        <fullName evidence="2">Activator of Hsp90 ATPase AHSA1-like N-terminal domain-containing protein</fullName>
    </recommendedName>
</protein>
<evidence type="ECO:0000313" key="3">
    <source>
        <dbReference type="EMBL" id="CEP24852.1"/>
    </source>
</evidence>